<dbReference type="SUPFAM" id="SSF53850">
    <property type="entry name" value="Periplasmic binding protein-like II"/>
    <property type="match status" value="1"/>
</dbReference>
<evidence type="ECO:0000313" key="3">
    <source>
        <dbReference type="EMBL" id="SPC35862.1"/>
    </source>
</evidence>
<keyword evidence="4" id="KW-1185">Reference proteome</keyword>
<organism evidence="3 4">
    <name type="scientific">Latilactobacillus fuchuensis</name>
    <dbReference type="NCBI Taxonomy" id="164393"/>
    <lineage>
        <taxon>Bacteria</taxon>
        <taxon>Bacillati</taxon>
        <taxon>Bacillota</taxon>
        <taxon>Bacilli</taxon>
        <taxon>Lactobacillales</taxon>
        <taxon>Lactobacillaceae</taxon>
        <taxon>Latilactobacillus</taxon>
    </lineage>
</organism>
<keyword evidence="1" id="KW-0732">Signal</keyword>
<dbReference type="RefSeq" id="WP_025082769.1">
    <property type="nucleotide sequence ID" value="NZ_JAJJOH010000004.1"/>
</dbReference>
<name>A0A2N9DSX9_9LACO</name>
<dbReference type="Proteomes" id="UP000238739">
    <property type="component" value="Unassembled WGS sequence"/>
</dbReference>
<accession>A0A2N9DSX9</accession>
<reference evidence="3" key="1">
    <citation type="submission" date="2018-01" db="EMBL/GenBank/DDBJ databases">
        <authorList>
            <person name="Chaillou S."/>
        </authorList>
    </citation>
    <scope>NUCLEOTIDE SEQUENCE [LARGE SCALE GENOMIC DNA]</scope>
    <source>
        <strain evidence="3">MFPC41A2801</strain>
    </source>
</reference>
<dbReference type="InterPro" id="IPR007210">
    <property type="entry name" value="ABC_Gly_betaine_transp_sub-bd"/>
</dbReference>
<dbReference type="Gene3D" id="3.40.190.120">
    <property type="entry name" value="Osmoprotection protein (prox), domain 2"/>
    <property type="match status" value="1"/>
</dbReference>
<feature type="chain" id="PRO_5039297549" evidence="1">
    <location>
        <begin position="28"/>
        <end position="311"/>
    </location>
</feature>
<evidence type="ECO:0000259" key="2">
    <source>
        <dbReference type="Pfam" id="PF04069"/>
    </source>
</evidence>
<comment type="caution">
    <text evidence="3">The sequence shown here is derived from an EMBL/GenBank/DDBJ whole genome shotgun (WGS) entry which is preliminary data.</text>
</comment>
<dbReference type="AlphaFoldDB" id="A0A2N9DSX9"/>
<feature type="domain" description="ABC-type glycine betaine transport system substrate-binding" evidence="2">
    <location>
        <begin position="35"/>
        <end position="301"/>
    </location>
</feature>
<sequence length="311" mass="34457">MSHIRKLMTTITLLASCLLLLSSCSFPGLGGSAKDTIRISSQSTTESQILANIVSQLIAHETDNQVELVNNLGSSTVTHESLIRGDADISASRYAGTEMTGTLKLSPTKDSAKAQQIVKTEFKNRYQQTWFPTYGFADTYAFMVTQATAKKYHLETVSDLGRVANQLTAGVDSVWVNHEGDGYREFKQTYNYDFKKVAPMQIGLVYSALAAGKMDVVLGYSTDGRIKSYDLKVLKDDRQFFPPYDASLVATDQILKAHPELKPLLNRLSGQIDLATMQSLNYQVDNDLLEPSVVAKQFLQKHDYFQKGAAK</sequence>
<protein>
    <submittedName>
        <fullName evidence="3">Glycine betaine/carnitine/choline/choline sulfate ABC transporter (Osmoprotectant-binding lipoprotein)</fullName>
    </submittedName>
</protein>
<dbReference type="CDD" id="cd13608">
    <property type="entry name" value="PBP2_OpuCC_like"/>
    <property type="match status" value="1"/>
</dbReference>
<dbReference type="Gene3D" id="3.40.190.10">
    <property type="entry name" value="Periplasmic binding protein-like II"/>
    <property type="match status" value="1"/>
</dbReference>
<feature type="signal peptide" evidence="1">
    <location>
        <begin position="1"/>
        <end position="27"/>
    </location>
</feature>
<dbReference type="GO" id="GO:0043190">
    <property type="term" value="C:ATP-binding cassette (ABC) transporter complex"/>
    <property type="evidence" value="ECO:0007669"/>
    <property type="project" value="InterPro"/>
</dbReference>
<evidence type="ECO:0000313" key="4">
    <source>
        <dbReference type="Proteomes" id="UP000238739"/>
    </source>
</evidence>
<keyword evidence="3" id="KW-0449">Lipoprotein</keyword>
<evidence type="ECO:0000256" key="1">
    <source>
        <dbReference type="SAM" id="SignalP"/>
    </source>
</evidence>
<dbReference type="Pfam" id="PF04069">
    <property type="entry name" value="OpuAC"/>
    <property type="match status" value="1"/>
</dbReference>
<dbReference type="EMBL" id="OGVC01000001">
    <property type="protein sequence ID" value="SPC35862.1"/>
    <property type="molecule type" value="Genomic_DNA"/>
</dbReference>
<proteinExistence type="predicted"/>
<dbReference type="GO" id="GO:0022857">
    <property type="term" value="F:transmembrane transporter activity"/>
    <property type="evidence" value="ECO:0007669"/>
    <property type="project" value="InterPro"/>
</dbReference>
<gene>
    <name evidence="3" type="primary">opuCC</name>
    <name evidence="3" type="ORF">LFUMFP_10042</name>
</gene>
<dbReference type="PROSITE" id="PS51257">
    <property type="entry name" value="PROKAR_LIPOPROTEIN"/>
    <property type="match status" value="1"/>
</dbReference>